<protein>
    <submittedName>
        <fullName evidence="1">Uncharacterized protein</fullName>
    </submittedName>
</protein>
<evidence type="ECO:0000313" key="1">
    <source>
        <dbReference type="EMBL" id="CAB3226664.1"/>
    </source>
</evidence>
<keyword evidence="2" id="KW-1185">Reference proteome</keyword>
<dbReference type="Proteomes" id="UP000494106">
    <property type="component" value="Unassembled WGS sequence"/>
</dbReference>
<comment type="caution">
    <text evidence="1">The sequence shown here is derived from an EMBL/GenBank/DDBJ whole genome shotgun (WGS) entry which is preliminary data.</text>
</comment>
<accession>A0A8S0Z2Q6</accession>
<name>A0A8S0Z2Q6_ARCPL</name>
<dbReference type="AlphaFoldDB" id="A0A8S0Z2Q6"/>
<proteinExistence type="predicted"/>
<organism evidence="1 2">
    <name type="scientific">Arctia plantaginis</name>
    <name type="common">Wood tiger moth</name>
    <name type="synonym">Phalaena plantaginis</name>
    <dbReference type="NCBI Taxonomy" id="874455"/>
    <lineage>
        <taxon>Eukaryota</taxon>
        <taxon>Metazoa</taxon>
        <taxon>Ecdysozoa</taxon>
        <taxon>Arthropoda</taxon>
        <taxon>Hexapoda</taxon>
        <taxon>Insecta</taxon>
        <taxon>Pterygota</taxon>
        <taxon>Neoptera</taxon>
        <taxon>Endopterygota</taxon>
        <taxon>Lepidoptera</taxon>
        <taxon>Glossata</taxon>
        <taxon>Ditrysia</taxon>
        <taxon>Noctuoidea</taxon>
        <taxon>Erebidae</taxon>
        <taxon>Arctiinae</taxon>
        <taxon>Arctia</taxon>
    </lineage>
</organism>
<dbReference type="EMBL" id="CADEBC010000232">
    <property type="protein sequence ID" value="CAB3226664.1"/>
    <property type="molecule type" value="Genomic_DNA"/>
</dbReference>
<dbReference type="PANTHER" id="PTHR37162">
    <property type="entry name" value="HAT FAMILY DIMERISATION DOMAINCONTAINING PROTEIN-RELATED"/>
    <property type="match status" value="1"/>
</dbReference>
<sequence>MQSADRKVKRAEIKLAAFIAEHKIAHAVIDHLNDLLPDIFPDSSIATNLKMKHSKLHVVITNVLGSLHLCASDAAKEIPTECEQLARDVYNHFKSNSKRQSQFKAFQNFVEVDVHKILRPAQTRWLSLSSVVDRLLEQWDALRLYFDSKRLDDRECREIQKRLNDPIIKAYYCFLSWMLYKFANANAYFQSESTVITEMHTKMRDLYRNLIKLVMQPECMLDDKLDKIDPTNENLYLNLDDIYLGLGVRKQLSLPEVANNENDIL</sequence>
<reference evidence="1 2" key="1">
    <citation type="submission" date="2020-04" db="EMBL/GenBank/DDBJ databases">
        <authorList>
            <person name="Wallbank WR R."/>
            <person name="Pardo Diaz C."/>
            <person name="Kozak K."/>
            <person name="Martin S."/>
            <person name="Jiggins C."/>
            <person name="Moest M."/>
            <person name="Warren A I."/>
            <person name="Byers J.R.P. K."/>
            <person name="Montejo-Kovacevich G."/>
            <person name="Yen C E."/>
        </authorList>
    </citation>
    <scope>NUCLEOTIDE SEQUENCE [LARGE SCALE GENOMIC DNA]</scope>
</reference>
<evidence type="ECO:0000313" key="2">
    <source>
        <dbReference type="Proteomes" id="UP000494106"/>
    </source>
</evidence>
<dbReference type="OrthoDB" id="6159421at2759"/>
<gene>
    <name evidence="1" type="ORF">APLA_LOCUS2992</name>
</gene>
<dbReference type="PANTHER" id="PTHR37162:SF1">
    <property type="entry name" value="BED-TYPE DOMAIN-CONTAINING PROTEIN"/>
    <property type="match status" value="1"/>
</dbReference>